<protein>
    <submittedName>
        <fullName evidence="2">Uncharacterized protein</fullName>
    </submittedName>
</protein>
<evidence type="ECO:0000313" key="2">
    <source>
        <dbReference type="EMBL" id="KAA8910826.1"/>
    </source>
</evidence>
<keyword evidence="3" id="KW-1185">Reference proteome</keyword>
<evidence type="ECO:0000313" key="3">
    <source>
        <dbReference type="Proteomes" id="UP000761534"/>
    </source>
</evidence>
<dbReference type="VEuPathDB" id="FungiDB:TRICI_004014"/>
<feature type="compositionally biased region" description="Polar residues" evidence="1">
    <location>
        <begin position="9"/>
        <end position="28"/>
    </location>
</feature>
<feature type="region of interest" description="Disordered" evidence="1">
    <location>
        <begin position="1"/>
        <end position="28"/>
    </location>
</feature>
<sequence length="159" mass="17780">MKLLETPIDSLTTTPGDSSVEGSGTVSPVTTLGDSKNLGVPLFISDNTMEKILDTVLDTPDILSRTGSCYELPNYDTFQPTYYCCPVLIPRWGKSADGQVVYLKDEETLLRLDDMLEESRTVSRLTVQVCTRQEPHYAHFVHAYIWNGNSRAGEFQVRV</sequence>
<evidence type="ECO:0000256" key="1">
    <source>
        <dbReference type="SAM" id="MobiDB-lite"/>
    </source>
</evidence>
<comment type="caution">
    <text evidence="2">The sequence shown here is derived from an EMBL/GenBank/DDBJ whole genome shotgun (WGS) entry which is preliminary data.</text>
</comment>
<accession>A0A642V896</accession>
<gene>
    <name evidence="2" type="ORF">TRICI_004014</name>
</gene>
<dbReference type="Proteomes" id="UP000761534">
    <property type="component" value="Unassembled WGS sequence"/>
</dbReference>
<name>A0A642V896_9ASCO</name>
<dbReference type="AlphaFoldDB" id="A0A642V896"/>
<reference evidence="2" key="1">
    <citation type="journal article" date="2019" name="G3 (Bethesda)">
        <title>Genome Assemblies of Two Rare Opportunistic Yeast Pathogens: Diutina rugosa (syn. Candida rugosa) and Trichomonascus ciferrii (syn. Candida ciferrii).</title>
        <authorList>
            <person name="Mixao V."/>
            <person name="Saus E."/>
            <person name="Hansen A.P."/>
            <person name="Lass-Florl C."/>
            <person name="Gabaldon T."/>
        </authorList>
    </citation>
    <scope>NUCLEOTIDE SEQUENCE</scope>
    <source>
        <strain evidence="2">CBS 4856</strain>
    </source>
</reference>
<proteinExistence type="predicted"/>
<organism evidence="2 3">
    <name type="scientific">Trichomonascus ciferrii</name>
    <dbReference type="NCBI Taxonomy" id="44093"/>
    <lineage>
        <taxon>Eukaryota</taxon>
        <taxon>Fungi</taxon>
        <taxon>Dikarya</taxon>
        <taxon>Ascomycota</taxon>
        <taxon>Saccharomycotina</taxon>
        <taxon>Dipodascomycetes</taxon>
        <taxon>Dipodascales</taxon>
        <taxon>Trichomonascaceae</taxon>
        <taxon>Trichomonascus</taxon>
        <taxon>Trichomonascus ciferrii complex</taxon>
    </lineage>
</organism>
<dbReference type="EMBL" id="SWFS01000300">
    <property type="protein sequence ID" value="KAA8910826.1"/>
    <property type="molecule type" value="Genomic_DNA"/>
</dbReference>